<evidence type="ECO:0000256" key="8">
    <source>
        <dbReference type="ARBA" id="ARBA00023010"/>
    </source>
</evidence>
<gene>
    <name evidence="12" type="ORF">CLV72_10853</name>
</gene>
<dbReference type="RefSeq" id="WP_245930411.1">
    <property type="nucleotide sequence ID" value="NZ_PVZC01000008.1"/>
</dbReference>
<feature type="transmembrane region" description="Helical" evidence="11">
    <location>
        <begin position="20"/>
        <end position="40"/>
    </location>
</feature>
<evidence type="ECO:0000256" key="9">
    <source>
        <dbReference type="ARBA" id="ARBA00023136"/>
    </source>
</evidence>
<dbReference type="NCBIfam" id="TIGR00739">
    <property type="entry name" value="yajC"/>
    <property type="match status" value="1"/>
</dbReference>
<comment type="similarity">
    <text evidence="2">Belongs to the YajC family.</text>
</comment>
<keyword evidence="5 11" id="KW-0812">Transmembrane</keyword>
<dbReference type="SMART" id="SM01323">
    <property type="entry name" value="YajC"/>
    <property type="match status" value="1"/>
</dbReference>
<evidence type="ECO:0000313" key="12">
    <source>
        <dbReference type="EMBL" id="PRX96049.1"/>
    </source>
</evidence>
<evidence type="ECO:0000256" key="11">
    <source>
        <dbReference type="SAM" id="Phobius"/>
    </source>
</evidence>
<name>A0A2T0PWX9_9ACTN</name>
<evidence type="ECO:0000256" key="7">
    <source>
        <dbReference type="ARBA" id="ARBA00022989"/>
    </source>
</evidence>
<keyword evidence="9 11" id="KW-0472">Membrane</keyword>
<evidence type="ECO:0000256" key="10">
    <source>
        <dbReference type="SAM" id="MobiDB-lite"/>
    </source>
</evidence>
<dbReference type="GO" id="GO:0015031">
    <property type="term" value="P:protein transport"/>
    <property type="evidence" value="ECO:0007669"/>
    <property type="project" value="UniProtKB-KW"/>
</dbReference>
<evidence type="ECO:0000256" key="5">
    <source>
        <dbReference type="ARBA" id="ARBA00022692"/>
    </source>
</evidence>
<comment type="caution">
    <text evidence="12">The sequence shown here is derived from an EMBL/GenBank/DDBJ whole genome shotgun (WGS) entry which is preliminary data.</text>
</comment>
<sequence length="151" mass="16067">MQGHSDLTALAQPQGGAGGNALLINILMIAAIFAFFYFVFIRPQRKRMQETAKMQNSLVPGSTVMTTAGMFATVAAITDDRIVLEIAPGVEAEFVKQSIAQVVSEPEGLSADHLSPEDFADEDDDTDTTDRADGETTGSGGEPDGRDSDKK</sequence>
<dbReference type="PRINTS" id="PR01853">
    <property type="entry name" value="YAJCTRNLCASE"/>
</dbReference>
<evidence type="ECO:0000256" key="1">
    <source>
        <dbReference type="ARBA" id="ARBA00004162"/>
    </source>
</evidence>
<keyword evidence="3" id="KW-0813">Transport</keyword>
<dbReference type="Pfam" id="PF02699">
    <property type="entry name" value="YajC"/>
    <property type="match status" value="1"/>
</dbReference>
<evidence type="ECO:0000256" key="2">
    <source>
        <dbReference type="ARBA" id="ARBA00006742"/>
    </source>
</evidence>
<dbReference type="EMBL" id="PVZC01000008">
    <property type="protein sequence ID" value="PRX96049.1"/>
    <property type="molecule type" value="Genomic_DNA"/>
</dbReference>
<keyword evidence="6" id="KW-0653">Protein transport</keyword>
<organism evidence="12 13">
    <name type="scientific">Allonocardiopsis opalescens</name>
    <dbReference type="NCBI Taxonomy" id="1144618"/>
    <lineage>
        <taxon>Bacteria</taxon>
        <taxon>Bacillati</taxon>
        <taxon>Actinomycetota</taxon>
        <taxon>Actinomycetes</taxon>
        <taxon>Streptosporangiales</taxon>
        <taxon>Allonocardiopsis</taxon>
    </lineage>
</organism>
<evidence type="ECO:0000313" key="13">
    <source>
        <dbReference type="Proteomes" id="UP000237846"/>
    </source>
</evidence>
<evidence type="ECO:0000256" key="4">
    <source>
        <dbReference type="ARBA" id="ARBA00022475"/>
    </source>
</evidence>
<dbReference type="InterPro" id="IPR003849">
    <property type="entry name" value="Preprotein_translocase_YajC"/>
</dbReference>
<feature type="compositionally biased region" description="Acidic residues" evidence="10">
    <location>
        <begin position="118"/>
        <end position="127"/>
    </location>
</feature>
<dbReference type="AlphaFoldDB" id="A0A2T0PWX9"/>
<evidence type="ECO:0000256" key="3">
    <source>
        <dbReference type="ARBA" id="ARBA00022448"/>
    </source>
</evidence>
<dbReference type="PANTHER" id="PTHR33909">
    <property type="entry name" value="SEC TRANSLOCON ACCESSORY COMPLEX SUBUNIT YAJC"/>
    <property type="match status" value="1"/>
</dbReference>
<keyword evidence="13" id="KW-1185">Reference proteome</keyword>
<keyword evidence="8" id="KW-0811">Translocation</keyword>
<reference evidence="12 13" key="1">
    <citation type="submission" date="2018-03" db="EMBL/GenBank/DDBJ databases">
        <title>Genomic Encyclopedia of Archaeal and Bacterial Type Strains, Phase II (KMG-II): from individual species to whole genera.</title>
        <authorList>
            <person name="Goeker M."/>
        </authorList>
    </citation>
    <scope>NUCLEOTIDE SEQUENCE [LARGE SCALE GENOMIC DNA]</scope>
    <source>
        <strain evidence="12 13">DSM 45601</strain>
    </source>
</reference>
<accession>A0A2T0PWX9</accession>
<protein>
    <submittedName>
        <fullName evidence="12">Preprotein translocase subunit YajC</fullName>
    </submittedName>
</protein>
<keyword evidence="4" id="KW-1003">Cell membrane</keyword>
<dbReference type="GO" id="GO:0005886">
    <property type="term" value="C:plasma membrane"/>
    <property type="evidence" value="ECO:0007669"/>
    <property type="project" value="UniProtKB-SubCell"/>
</dbReference>
<feature type="region of interest" description="Disordered" evidence="10">
    <location>
        <begin position="105"/>
        <end position="151"/>
    </location>
</feature>
<keyword evidence="7 11" id="KW-1133">Transmembrane helix</keyword>
<comment type="subcellular location">
    <subcellularLocation>
        <location evidence="1">Cell membrane</location>
        <topology evidence="1">Single-pass membrane protein</topology>
    </subcellularLocation>
</comment>
<dbReference type="Proteomes" id="UP000237846">
    <property type="component" value="Unassembled WGS sequence"/>
</dbReference>
<evidence type="ECO:0000256" key="6">
    <source>
        <dbReference type="ARBA" id="ARBA00022927"/>
    </source>
</evidence>
<proteinExistence type="inferred from homology"/>
<dbReference type="PANTHER" id="PTHR33909:SF1">
    <property type="entry name" value="SEC TRANSLOCON ACCESSORY COMPLEX SUBUNIT YAJC"/>
    <property type="match status" value="1"/>
</dbReference>